<keyword evidence="5 10" id="KW-0547">Nucleotide-binding</keyword>
<evidence type="ECO:0000256" key="5">
    <source>
        <dbReference type="ARBA" id="ARBA00022741"/>
    </source>
</evidence>
<comment type="catalytic activity">
    <reaction evidence="9">
        <text>L-seryl-[protein] + ATP = O-phospho-L-seryl-[protein] + ADP + H(+)</text>
        <dbReference type="Rhea" id="RHEA:17989"/>
        <dbReference type="Rhea" id="RHEA-COMP:9863"/>
        <dbReference type="Rhea" id="RHEA-COMP:11604"/>
        <dbReference type="ChEBI" id="CHEBI:15378"/>
        <dbReference type="ChEBI" id="CHEBI:29999"/>
        <dbReference type="ChEBI" id="CHEBI:30616"/>
        <dbReference type="ChEBI" id="CHEBI:83421"/>
        <dbReference type="ChEBI" id="CHEBI:456216"/>
        <dbReference type="EC" id="2.7.11.1"/>
    </reaction>
</comment>
<dbReference type="GO" id="GO:0005524">
    <property type="term" value="F:ATP binding"/>
    <property type="evidence" value="ECO:0007669"/>
    <property type="project" value="UniProtKB-UniRule"/>
</dbReference>
<evidence type="ECO:0000256" key="9">
    <source>
        <dbReference type="ARBA" id="ARBA00048679"/>
    </source>
</evidence>
<dbReference type="SUPFAM" id="SSF56112">
    <property type="entry name" value="Protein kinase-like (PK-like)"/>
    <property type="match status" value="1"/>
</dbReference>
<evidence type="ECO:0000313" key="14">
    <source>
        <dbReference type="Proteomes" id="UP000700596"/>
    </source>
</evidence>
<dbReference type="EC" id="2.7.11.1" evidence="2"/>
<evidence type="ECO:0000256" key="6">
    <source>
        <dbReference type="ARBA" id="ARBA00022777"/>
    </source>
</evidence>
<evidence type="ECO:0000256" key="4">
    <source>
        <dbReference type="ARBA" id="ARBA00022679"/>
    </source>
</evidence>
<keyword evidence="3" id="KW-0723">Serine/threonine-protein kinase</keyword>
<feature type="compositionally biased region" description="Polar residues" evidence="11">
    <location>
        <begin position="568"/>
        <end position="578"/>
    </location>
</feature>
<dbReference type="PROSITE" id="PS00107">
    <property type="entry name" value="PROTEIN_KINASE_ATP"/>
    <property type="match status" value="1"/>
</dbReference>
<sequence length="774" mass="87036">MSRPPVIPEIIFDEHAAKLITQMQEEYITKGRCEEDNFDRMSSLLTAIEKHDWATRPRTYTVLRMINRIDVMDKFVNQDLRDINFPYSQQRLPACLSEMSDRLKFIEAQDHVTTPAKDIETLENKTHQILRNVADECFIFESLLGRGGFGFVHRVRSRLSFNEFALKRSLRGKMFVKDKGLHRIFVNDLTISKKLSHEHLVVYVGSYTDPKWLGLLMSPVADCDLRHFLGRPVTPEKENTLRQFYGCLTVAIQYLHQNRIRHKDLKPQNILVKGSKVLITDFGTALDWSEESRATTTGDPGPISINYAAPEVVDREKRSESSDIWSLGCVFVDMTVVLKGYTDDDRRSFFTNKFTGSSNYWANPEALEAWLRKLEEAPQDNITLSWIRSMIHPIRSERIAISSLVEQIIGHHGDHGYYGPCCAGHDDLDSSSYGGSPTYDTFAASVTAEDSLYAYPRPNPPLQFEPTEAAISGADITHLSDDRSSHIQPRDSTSTSSFGSTAELYQTAPPFPPLPRPTDETAGLSSNQQPALSSQYSTPTNTYYRNSTSLIPGTTQSSNTQPTSSSQYWTPTNTYNPNSTIPIPQIPQPPSIQPTRTSPVPNPIYPQPQIQPQPYLQPQFSPSKHGGGYNPNPAPSHAIQSIDALLGTRRQPSHYPSPQAPQINISDRNDALWQQAYFAHQYDASNQAIINAARMDQRTPHHTDRPRFYGPAFPNWLTQVPPSDTQRVGNEGGMGTSEQDGGNPWDSTRRGDPTSRPLSWDDVLPHTGISSFRA</sequence>
<organism evidence="13 14">
    <name type="scientific">Dendryphion nanum</name>
    <dbReference type="NCBI Taxonomy" id="256645"/>
    <lineage>
        <taxon>Eukaryota</taxon>
        <taxon>Fungi</taxon>
        <taxon>Dikarya</taxon>
        <taxon>Ascomycota</taxon>
        <taxon>Pezizomycotina</taxon>
        <taxon>Dothideomycetes</taxon>
        <taxon>Pleosporomycetidae</taxon>
        <taxon>Pleosporales</taxon>
        <taxon>Torulaceae</taxon>
        <taxon>Dendryphion</taxon>
    </lineage>
</organism>
<evidence type="ECO:0000256" key="1">
    <source>
        <dbReference type="ARBA" id="ARBA00010886"/>
    </source>
</evidence>
<dbReference type="EMBL" id="JAGMWT010000014">
    <property type="protein sequence ID" value="KAH7116967.1"/>
    <property type="molecule type" value="Genomic_DNA"/>
</dbReference>
<dbReference type="Proteomes" id="UP000700596">
    <property type="component" value="Unassembled WGS sequence"/>
</dbReference>
<evidence type="ECO:0000256" key="11">
    <source>
        <dbReference type="SAM" id="MobiDB-lite"/>
    </source>
</evidence>
<dbReference type="OrthoDB" id="3694187at2759"/>
<evidence type="ECO:0000256" key="2">
    <source>
        <dbReference type="ARBA" id="ARBA00012513"/>
    </source>
</evidence>
<accession>A0A9P9DDK5</accession>
<dbReference type="InterPro" id="IPR011009">
    <property type="entry name" value="Kinase-like_dom_sf"/>
</dbReference>
<dbReference type="PANTHER" id="PTHR43671">
    <property type="entry name" value="SERINE/THREONINE-PROTEIN KINASE NEK"/>
    <property type="match status" value="1"/>
</dbReference>
<feature type="compositionally biased region" description="Polar residues" evidence="11">
    <location>
        <begin position="716"/>
        <end position="728"/>
    </location>
</feature>
<feature type="binding site" evidence="10">
    <location>
        <position position="167"/>
    </location>
    <ligand>
        <name>ATP</name>
        <dbReference type="ChEBI" id="CHEBI:30616"/>
    </ligand>
</feature>
<comment type="similarity">
    <text evidence="1">Belongs to the protein kinase superfamily. NEK Ser/Thr protein kinase family. NIMA subfamily.</text>
</comment>
<feature type="region of interest" description="Disordered" evidence="11">
    <location>
        <begin position="711"/>
        <end position="774"/>
    </location>
</feature>
<feature type="compositionally biased region" description="Polar residues" evidence="11">
    <location>
        <begin position="490"/>
        <end position="504"/>
    </location>
</feature>
<feature type="compositionally biased region" description="Low complexity" evidence="11">
    <location>
        <begin position="554"/>
        <end position="567"/>
    </location>
</feature>
<comment type="catalytic activity">
    <reaction evidence="8">
        <text>L-threonyl-[protein] + ATP = O-phospho-L-threonyl-[protein] + ADP + H(+)</text>
        <dbReference type="Rhea" id="RHEA:46608"/>
        <dbReference type="Rhea" id="RHEA-COMP:11060"/>
        <dbReference type="Rhea" id="RHEA-COMP:11605"/>
        <dbReference type="ChEBI" id="CHEBI:15378"/>
        <dbReference type="ChEBI" id="CHEBI:30013"/>
        <dbReference type="ChEBI" id="CHEBI:30616"/>
        <dbReference type="ChEBI" id="CHEBI:61977"/>
        <dbReference type="ChEBI" id="CHEBI:456216"/>
        <dbReference type="EC" id="2.7.11.1"/>
    </reaction>
</comment>
<feature type="region of interest" description="Disordered" evidence="11">
    <location>
        <begin position="480"/>
        <end position="637"/>
    </location>
</feature>
<evidence type="ECO:0000256" key="7">
    <source>
        <dbReference type="ARBA" id="ARBA00022840"/>
    </source>
</evidence>
<dbReference type="AlphaFoldDB" id="A0A9P9DDK5"/>
<gene>
    <name evidence="13" type="ORF">B0J11DRAFT_105798</name>
</gene>
<keyword evidence="7 10" id="KW-0067">ATP-binding</keyword>
<dbReference type="InterPro" id="IPR008271">
    <property type="entry name" value="Ser/Thr_kinase_AS"/>
</dbReference>
<dbReference type="GO" id="GO:0004674">
    <property type="term" value="F:protein serine/threonine kinase activity"/>
    <property type="evidence" value="ECO:0007669"/>
    <property type="project" value="UniProtKB-KW"/>
</dbReference>
<dbReference type="SMART" id="SM00220">
    <property type="entry name" value="S_TKc"/>
    <property type="match status" value="1"/>
</dbReference>
<feature type="compositionally biased region" description="Polar residues" evidence="11">
    <location>
        <begin position="523"/>
        <end position="553"/>
    </location>
</feature>
<dbReference type="InterPro" id="IPR017441">
    <property type="entry name" value="Protein_kinase_ATP_BS"/>
</dbReference>
<feature type="compositionally biased region" description="Pro residues" evidence="11">
    <location>
        <begin position="600"/>
        <end position="611"/>
    </location>
</feature>
<dbReference type="CDD" id="cd00180">
    <property type="entry name" value="PKc"/>
    <property type="match status" value="1"/>
</dbReference>
<dbReference type="PROSITE" id="PS00108">
    <property type="entry name" value="PROTEIN_KINASE_ST"/>
    <property type="match status" value="1"/>
</dbReference>
<dbReference type="InterPro" id="IPR000719">
    <property type="entry name" value="Prot_kinase_dom"/>
</dbReference>
<feature type="domain" description="Protein kinase" evidence="12">
    <location>
        <begin position="138"/>
        <end position="418"/>
    </location>
</feature>
<keyword evidence="6 13" id="KW-0418">Kinase</keyword>
<reference evidence="13" key="1">
    <citation type="journal article" date="2021" name="Nat. Commun.">
        <title>Genetic determinants of endophytism in the Arabidopsis root mycobiome.</title>
        <authorList>
            <person name="Mesny F."/>
            <person name="Miyauchi S."/>
            <person name="Thiergart T."/>
            <person name="Pickel B."/>
            <person name="Atanasova L."/>
            <person name="Karlsson M."/>
            <person name="Huettel B."/>
            <person name="Barry K.W."/>
            <person name="Haridas S."/>
            <person name="Chen C."/>
            <person name="Bauer D."/>
            <person name="Andreopoulos W."/>
            <person name="Pangilinan J."/>
            <person name="LaButti K."/>
            <person name="Riley R."/>
            <person name="Lipzen A."/>
            <person name="Clum A."/>
            <person name="Drula E."/>
            <person name="Henrissat B."/>
            <person name="Kohler A."/>
            <person name="Grigoriev I.V."/>
            <person name="Martin F.M."/>
            <person name="Hacquard S."/>
        </authorList>
    </citation>
    <scope>NUCLEOTIDE SEQUENCE</scope>
    <source>
        <strain evidence="13">MPI-CAGE-CH-0243</strain>
    </source>
</reference>
<evidence type="ECO:0000256" key="3">
    <source>
        <dbReference type="ARBA" id="ARBA00022527"/>
    </source>
</evidence>
<proteinExistence type="inferred from homology"/>
<dbReference type="InterPro" id="IPR050660">
    <property type="entry name" value="NEK_Ser/Thr_kinase"/>
</dbReference>
<dbReference type="GO" id="GO:0005634">
    <property type="term" value="C:nucleus"/>
    <property type="evidence" value="ECO:0007669"/>
    <property type="project" value="TreeGrafter"/>
</dbReference>
<keyword evidence="4" id="KW-0808">Transferase</keyword>
<dbReference type="PROSITE" id="PS50011">
    <property type="entry name" value="PROTEIN_KINASE_DOM"/>
    <property type="match status" value="1"/>
</dbReference>
<evidence type="ECO:0000259" key="12">
    <source>
        <dbReference type="PROSITE" id="PS50011"/>
    </source>
</evidence>
<evidence type="ECO:0000313" key="13">
    <source>
        <dbReference type="EMBL" id="KAH7116967.1"/>
    </source>
</evidence>
<name>A0A9P9DDK5_9PLEO</name>
<protein>
    <recommendedName>
        <fullName evidence="2">non-specific serine/threonine protein kinase</fullName>
        <ecNumber evidence="2">2.7.11.1</ecNumber>
    </recommendedName>
</protein>
<dbReference type="PANTHER" id="PTHR43671:SF98">
    <property type="entry name" value="SERINE_THREONINE-PROTEIN KINASE NEK11"/>
    <property type="match status" value="1"/>
</dbReference>
<dbReference type="Pfam" id="PF00069">
    <property type="entry name" value="Pkinase"/>
    <property type="match status" value="1"/>
</dbReference>
<keyword evidence="14" id="KW-1185">Reference proteome</keyword>
<feature type="compositionally biased region" description="Basic and acidic residues" evidence="11">
    <location>
        <begin position="480"/>
        <end position="489"/>
    </location>
</feature>
<evidence type="ECO:0000256" key="10">
    <source>
        <dbReference type="PROSITE-ProRule" id="PRU10141"/>
    </source>
</evidence>
<evidence type="ECO:0000256" key="8">
    <source>
        <dbReference type="ARBA" id="ARBA00047899"/>
    </source>
</evidence>
<comment type="caution">
    <text evidence="13">The sequence shown here is derived from an EMBL/GenBank/DDBJ whole genome shotgun (WGS) entry which is preliminary data.</text>
</comment>
<dbReference type="Gene3D" id="1.10.510.10">
    <property type="entry name" value="Transferase(Phosphotransferase) domain 1"/>
    <property type="match status" value="1"/>
</dbReference>